<dbReference type="EMBL" id="GL433846">
    <property type="protein sequence ID" value="EFN54956.1"/>
    <property type="molecule type" value="Genomic_DNA"/>
</dbReference>
<dbReference type="GeneID" id="17354394"/>
<gene>
    <name evidence="2" type="ORF">CHLNCDRAFT_52730</name>
</gene>
<dbReference type="RefSeq" id="XP_005847058.1">
    <property type="nucleotide sequence ID" value="XM_005846996.1"/>
</dbReference>
<dbReference type="AlphaFoldDB" id="E1ZGL6"/>
<evidence type="ECO:0000256" key="1">
    <source>
        <dbReference type="SAM" id="SignalP"/>
    </source>
</evidence>
<feature type="chain" id="PRO_5003155918" evidence="1">
    <location>
        <begin position="29"/>
        <end position="510"/>
    </location>
</feature>
<evidence type="ECO:0000313" key="3">
    <source>
        <dbReference type="Proteomes" id="UP000008141"/>
    </source>
</evidence>
<protein>
    <submittedName>
        <fullName evidence="2">Uncharacterized protein</fullName>
    </submittedName>
</protein>
<reference evidence="2 3" key="1">
    <citation type="journal article" date="2010" name="Plant Cell">
        <title>The Chlorella variabilis NC64A genome reveals adaptation to photosymbiosis, coevolution with viruses, and cryptic sex.</title>
        <authorList>
            <person name="Blanc G."/>
            <person name="Duncan G."/>
            <person name="Agarkova I."/>
            <person name="Borodovsky M."/>
            <person name="Gurnon J."/>
            <person name="Kuo A."/>
            <person name="Lindquist E."/>
            <person name="Lucas S."/>
            <person name="Pangilinan J."/>
            <person name="Polle J."/>
            <person name="Salamov A."/>
            <person name="Terry A."/>
            <person name="Yamada T."/>
            <person name="Dunigan D.D."/>
            <person name="Grigoriev I.V."/>
            <person name="Claverie J.M."/>
            <person name="Van Etten J.L."/>
        </authorList>
    </citation>
    <scope>NUCLEOTIDE SEQUENCE [LARGE SCALE GENOMIC DNA]</scope>
    <source>
        <strain evidence="2 3">NC64A</strain>
    </source>
</reference>
<sequence>MGCGASSTGACACLFLSPRLLMLTLVYADRRGQEDCCSFSCNAGICDTSYCSPERALCNAACCPDGSLCVNASCTPTASAVEGVHVSPCVLPSDQHTNVLMCPMQWTLVGSVLPWGYVQTETIRVTASGQVFASFARVEELHEENGAMVGGVNFSPGVATLNAAGEWELAGGGFITSGKACAPIVELDPAGVPHVAYQVSSNDWDQDNEGPVVNATTSSRGLRPIRVVKLDTSSRSWLPVGDPDACVRAVMFYANFEVCARDHSFHISKDGTMYLAADLRVKQYRNGVWTTLGDGDLSLRNYGSNIFGGSHATKIELAVTPVEPYEPYVMVKESPENVNWEDILPKATCLRFNSVSGAWEVVGNRLFGPKGISEYYGGSLGFLPSGEPIVGIRDIGHGHVVKVMRLNASTWQYMQPVQLTPGAGGVSMPFGMLLALPWENYLLCHDDTPAWNVVGGKAFNVHVLTEVGLTRRVCMTNSFDVTLDSSLNPWVVMTYNIPNFKAEAVVLKLA</sequence>
<feature type="signal peptide" evidence="1">
    <location>
        <begin position="1"/>
        <end position="28"/>
    </location>
</feature>
<evidence type="ECO:0000313" key="2">
    <source>
        <dbReference type="EMBL" id="EFN54956.1"/>
    </source>
</evidence>
<keyword evidence="1" id="KW-0732">Signal</keyword>
<keyword evidence="3" id="KW-1185">Reference proteome</keyword>
<organism evidence="3">
    <name type="scientific">Chlorella variabilis</name>
    <name type="common">Green alga</name>
    <dbReference type="NCBI Taxonomy" id="554065"/>
    <lineage>
        <taxon>Eukaryota</taxon>
        <taxon>Viridiplantae</taxon>
        <taxon>Chlorophyta</taxon>
        <taxon>core chlorophytes</taxon>
        <taxon>Trebouxiophyceae</taxon>
        <taxon>Chlorellales</taxon>
        <taxon>Chlorellaceae</taxon>
        <taxon>Chlorella clade</taxon>
        <taxon>Chlorella</taxon>
    </lineage>
</organism>
<accession>E1ZGL6</accession>
<dbReference type="Proteomes" id="UP000008141">
    <property type="component" value="Unassembled WGS sequence"/>
</dbReference>
<dbReference type="KEGG" id="cvr:CHLNCDRAFT_52730"/>
<proteinExistence type="predicted"/>
<name>E1ZGL6_CHLVA</name>
<dbReference type="InParanoid" id="E1ZGL6"/>